<dbReference type="PANTHER" id="PTHR43673">
    <property type="entry name" value="NAD(P)H NITROREDUCTASE YDGI-RELATED"/>
    <property type="match status" value="1"/>
</dbReference>
<dbReference type="CDD" id="cd02138">
    <property type="entry name" value="TdsD-like"/>
    <property type="match status" value="1"/>
</dbReference>
<reference evidence="4 5" key="1">
    <citation type="submission" date="2020-05" db="EMBL/GenBank/DDBJ databases">
        <title>Hymenobacter terrestris sp. nov. and Hymenobacter lapidiphilus sp. nov., isolated from regoliths in Antarctica.</title>
        <authorList>
            <person name="Sedlacek I."/>
            <person name="Pantucek R."/>
            <person name="Zeman M."/>
            <person name="Holochova P."/>
            <person name="Kralova S."/>
            <person name="Stankova E."/>
            <person name="Sedo O."/>
            <person name="Micenkova L."/>
            <person name="Svec P."/>
            <person name="Gupta V."/>
            <person name="Sood U."/>
            <person name="Korpole U.S."/>
            <person name="Lal R."/>
        </authorList>
    </citation>
    <scope>NUCLEOTIDE SEQUENCE [LARGE SCALE GENOMIC DNA]</scope>
    <source>
        <strain evidence="4 5">P5342</strain>
    </source>
</reference>
<dbReference type="Proteomes" id="UP000565521">
    <property type="component" value="Unassembled WGS sequence"/>
</dbReference>
<proteinExistence type="inferred from homology"/>
<keyword evidence="2" id="KW-0560">Oxidoreductase</keyword>
<evidence type="ECO:0000259" key="3">
    <source>
        <dbReference type="Pfam" id="PF00881"/>
    </source>
</evidence>
<dbReference type="InterPro" id="IPR029479">
    <property type="entry name" value="Nitroreductase"/>
</dbReference>
<evidence type="ECO:0000313" key="5">
    <source>
        <dbReference type="Proteomes" id="UP000565521"/>
    </source>
</evidence>
<dbReference type="SUPFAM" id="SSF55469">
    <property type="entry name" value="FMN-dependent nitroreductase-like"/>
    <property type="match status" value="1"/>
</dbReference>
<dbReference type="EMBL" id="JABKAU010000013">
    <property type="protein sequence ID" value="NVO31360.1"/>
    <property type="molecule type" value="Genomic_DNA"/>
</dbReference>
<sequence length="199" mass="21821">MSNQTAASRLAATSAPVLDVIRQRWSPRAFANRPVPEQAVQQLFEAAAWAPSAMNEQPWRYIYAHRADETAFRQLFDCLVPGNQAWARQAPVLMLALTKTAFSNGQANAAALHDLGMANSHLILEATALGLHGHFMGGFEADKARAAFGLPDDLQPVVMLALGYLGQAEQLEEPFLSREQAPRQRRPVTAFAFQGQLPN</sequence>
<dbReference type="Pfam" id="PF00881">
    <property type="entry name" value="Nitroreductase"/>
    <property type="match status" value="2"/>
</dbReference>
<protein>
    <submittedName>
        <fullName evidence="4">Nitroreductase family protein</fullName>
    </submittedName>
</protein>
<evidence type="ECO:0000256" key="1">
    <source>
        <dbReference type="ARBA" id="ARBA00007118"/>
    </source>
</evidence>
<comment type="caution">
    <text evidence="4">The sequence shown here is derived from an EMBL/GenBank/DDBJ whole genome shotgun (WGS) entry which is preliminary data.</text>
</comment>
<evidence type="ECO:0000256" key="2">
    <source>
        <dbReference type="ARBA" id="ARBA00023002"/>
    </source>
</evidence>
<organism evidence="4 5">
    <name type="scientific">Hymenobacter lapidiphilus</name>
    <dbReference type="NCBI Taxonomy" id="2608003"/>
    <lineage>
        <taxon>Bacteria</taxon>
        <taxon>Pseudomonadati</taxon>
        <taxon>Bacteroidota</taxon>
        <taxon>Cytophagia</taxon>
        <taxon>Cytophagales</taxon>
        <taxon>Hymenobacteraceae</taxon>
        <taxon>Hymenobacter</taxon>
    </lineage>
</organism>
<feature type="domain" description="Nitroreductase" evidence="3">
    <location>
        <begin position="21"/>
        <end position="68"/>
    </location>
</feature>
<feature type="domain" description="Nitroreductase" evidence="3">
    <location>
        <begin position="80"/>
        <end position="164"/>
    </location>
</feature>
<evidence type="ECO:0000313" key="4">
    <source>
        <dbReference type="EMBL" id="NVO31360.1"/>
    </source>
</evidence>
<gene>
    <name evidence="4" type="ORF">HW554_09085</name>
</gene>
<name>A0A7Y7PP09_9BACT</name>
<dbReference type="InterPro" id="IPR000415">
    <property type="entry name" value="Nitroreductase-like"/>
</dbReference>
<accession>A0A7Y7PP09</accession>
<keyword evidence="5" id="KW-1185">Reference proteome</keyword>
<dbReference type="GO" id="GO:0016491">
    <property type="term" value="F:oxidoreductase activity"/>
    <property type="evidence" value="ECO:0007669"/>
    <property type="project" value="UniProtKB-KW"/>
</dbReference>
<dbReference type="Gene3D" id="3.40.109.10">
    <property type="entry name" value="NADH Oxidase"/>
    <property type="match status" value="1"/>
</dbReference>
<dbReference type="AlphaFoldDB" id="A0A7Y7PP09"/>
<dbReference type="RefSeq" id="WP_176908268.1">
    <property type="nucleotide sequence ID" value="NZ_JABKAU010000013.1"/>
</dbReference>
<dbReference type="PANTHER" id="PTHR43673:SF10">
    <property type="entry name" value="NADH DEHYDROGENASE_NAD(P)H NITROREDUCTASE XCC3605-RELATED"/>
    <property type="match status" value="1"/>
</dbReference>
<comment type="similarity">
    <text evidence="1">Belongs to the nitroreductase family.</text>
</comment>